<name>A0AC59HC50_9CAUD</name>
<evidence type="ECO:0000313" key="2">
    <source>
        <dbReference type="Proteomes" id="UP000317351"/>
    </source>
</evidence>
<protein>
    <submittedName>
        <fullName evidence="1">Endodeoxyribonuclease</fullName>
    </submittedName>
</protein>
<gene>
    <name evidence="1" type="ORF">P119_gp13</name>
</gene>
<dbReference type="Proteomes" id="UP000317351">
    <property type="component" value="Segment"/>
</dbReference>
<organism evidence="1 2">
    <name type="scientific">Pelagibacter phage HTVC119P</name>
    <dbReference type="NCBI Taxonomy" id="2283020"/>
    <lineage>
        <taxon>Viruses</taxon>
        <taxon>Duplodnaviria</taxon>
        <taxon>Heunggongvirae</taxon>
        <taxon>Uroviricota</taxon>
        <taxon>Caudoviricetes</taxon>
        <taxon>Autographivirales</taxon>
        <taxon>Votkovvirus</taxon>
    </lineage>
</organism>
<dbReference type="EMBL" id="MH598806">
    <property type="protein sequence ID" value="AXH71362.1"/>
    <property type="molecule type" value="Genomic_DNA"/>
</dbReference>
<sequence length="137" mass="16094">MKLQKKTLFRSGLEERIAQQLKKLGVPVSYESFTIRYLRPAKNSRYTPDFVLPNGIVIEAKGRFLTKDRQKHIQVKEQYPNIDIRFVFSNPNQRISKISKTTYAKWCQTNGFKYAKETIPKEWIAEADVRIKKPTVD</sequence>
<proteinExistence type="predicted"/>
<evidence type="ECO:0000313" key="1">
    <source>
        <dbReference type="EMBL" id="AXH71362.1"/>
    </source>
</evidence>
<accession>A0AC59HC50</accession>
<reference evidence="1 2" key="1">
    <citation type="journal article" date="2019" name="Environ. Microbiol.">
        <title>Pelagiphages in the Podoviridae family integrate into host genomes.</title>
        <authorList>
            <person name="Zhao Y."/>
            <person name="Qin F."/>
            <person name="Zhang R."/>
            <person name="Giovannoni S.J."/>
            <person name="Zhang Z."/>
            <person name="Sun J."/>
            <person name="Du S."/>
            <person name="Rensing C."/>
        </authorList>
    </citation>
    <scope>NUCLEOTIDE SEQUENCE [LARGE SCALE GENOMIC DNA]</scope>
</reference>